<dbReference type="InterPro" id="IPR050553">
    <property type="entry name" value="Thioredoxin_ResA/DsbE_sf"/>
</dbReference>
<dbReference type="RefSeq" id="WP_148701166.1">
    <property type="nucleotide sequence ID" value="NZ_CP007174.1"/>
</dbReference>
<protein>
    <submittedName>
        <fullName evidence="2">Thiol-disulfide isomerase-like thioredoxin</fullName>
    </submittedName>
</protein>
<dbReference type="AlphaFoldDB" id="A0A075MZF4"/>
<feature type="domain" description="Thioredoxin" evidence="1">
    <location>
        <begin position="3"/>
        <end position="149"/>
    </location>
</feature>
<dbReference type="InterPro" id="IPR013766">
    <property type="entry name" value="Thioredoxin_domain"/>
</dbReference>
<dbReference type="Pfam" id="PF17991">
    <property type="entry name" value="Thioredoxin_10"/>
    <property type="match status" value="1"/>
</dbReference>
<dbReference type="GO" id="GO:0016209">
    <property type="term" value="F:antioxidant activity"/>
    <property type="evidence" value="ECO:0007669"/>
    <property type="project" value="InterPro"/>
</dbReference>
<accession>A0A075MZF4</accession>
<dbReference type="Proteomes" id="UP000028194">
    <property type="component" value="Chromosome"/>
</dbReference>
<dbReference type="HOGENOM" id="CLU_044955_0_0_2"/>
<name>A0A075MZF4_9ARCH</name>
<organism evidence="2 3">
    <name type="scientific">Candidatus Nitrososphaera evergladensis SR1</name>
    <dbReference type="NCBI Taxonomy" id="1459636"/>
    <lineage>
        <taxon>Archaea</taxon>
        <taxon>Nitrososphaerota</taxon>
        <taxon>Nitrososphaeria</taxon>
        <taxon>Nitrososphaerales</taxon>
        <taxon>Nitrososphaeraceae</taxon>
        <taxon>Nitrososphaera</taxon>
    </lineage>
</organism>
<dbReference type="GO" id="GO:0016853">
    <property type="term" value="F:isomerase activity"/>
    <property type="evidence" value="ECO:0007669"/>
    <property type="project" value="UniProtKB-KW"/>
</dbReference>
<dbReference type="PANTHER" id="PTHR42852">
    <property type="entry name" value="THIOL:DISULFIDE INTERCHANGE PROTEIN DSBE"/>
    <property type="match status" value="1"/>
</dbReference>
<dbReference type="PROSITE" id="PS51352">
    <property type="entry name" value="THIOREDOXIN_2"/>
    <property type="match status" value="1"/>
</dbReference>
<evidence type="ECO:0000259" key="1">
    <source>
        <dbReference type="PROSITE" id="PS51352"/>
    </source>
</evidence>
<dbReference type="Gene3D" id="3.40.30.10">
    <property type="entry name" value="Glutaredoxin"/>
    <property type="match status" value="1"/>
</dbReference>
<dbReference type="Gene3D" id="2.60.120.260">
    <property type="entry name" value="Galactose-binding domain-like"/>
    <property type="match status" value="1"/>
</dbReference>
<dbReference type="STRING" id="1459636.NTE_02585"/>
<dbReference type="InterPro" id="IPR036249">
    <property type="entry name" value="Thioredoxin-like_sf"/>
</dbReference>
<proteinExistence type="predicted"/>
<evidence type="ECO:0000313" key="2">
    <source>
        <dbReference type="EMBL" id="AIF84629.1"/>
    </source>
</evidence>
<dbReference type="OrthoDB" id="9006at2157"/>
<dbReference type="SUPFAM" id="SSF52833">
    <property type="entry name" value="Thioredoxin-like"/>
    <property type="match status" value="1"/>
</dbReference>
<dbReference type="GO" id="GO:0016491">
    <property type="term" value="F:oxidoreductase activity"/>
    <property type="evidence" value="ECO:0007669"/>
    <property type="project" value="InterPro"/>
</dbReference>
<keyword evidence="3" id="KW-1185">Reference proteome</keyword>
<dbReference type="KEGG" id="nev:NTE_02585"/>
<dbReference type="eggNOG" id="arCOG03562">
    <property type="taxonomic scope" value="Archaea"/>
</dbReference>
<dbReference type="InterPro" id="IPR041017">
    <property type="entry name" value="Thioredoxin_10"/>
</dbReference>
<evidence type="ECO:0000313" key="3">
    <source>
        <dbReference type="Proteomes" id="UP000028194"/>
    </source>
</evidence>
<reference evidence="2 3" key="1">
    <citation type="journal article" date="2014" name="PLoS ONE">
        <title>Genome Sequence of Candidatus Nitrososphaera evergladensis from Group I.1b Enriched from Everglades Soil Reveals Novel Genomic Features of the Ammonia-Oxidizing Archaea.</title>
        <authorList>
            <person name="Zhalnina K.V."/>
            <person name="Dias R."/>
            <person name="Leonard M.T."/>
            <person name="Dorr de Quadros P."/>
            <person name="Camargo F.A."/>
            <person name="Drew J.C."/>
            <person name="Farmerie W.G."/>
            <person name="Daroub S.H."/>
            <person name="Triplett E.W."/>
        </authorList>
    </citation>
    <scope>NUCLEOTIDE SEQUENCE [LARGE SCALE GENOMIC DNA]</scope>
    <source>
        <strain evidence="2 3">SR1</strain>
    </source>
</reference>
<keyword evidence="2" id="KW-0413">Isomerase</keyword>
<gene>
    <name evidence="2" type="ORF">NTE_02585</name>
</gene>
<dbReference type="InterPro" id="IPR000866">
    <property type="entry name" value="AhpC/TSA"/>
</dbReference>
<dbReference type="GeneID" id="41598279"/>
<dbReference type="PANTHER" id="PTHR42852:SF13">
    <property type="entry name" value="PROTEIN DIPZ"/>
    <property type="match status" value="1"/>
</dbReference>
<dbReference type="Pfam" id="PF00578">
    <property type="entry name" value="AhpC-TSA"/>
    <property type="match status" value="1"/>
</dbReference>
<dbReference type="EMBL" id="CP007174">
    <property type="protein sequence ID" value="AIF84629.1"/>
    <property type="molecule type" value="Genomic_DNA"/>
</dbReference>
<sequence>MQLIPATPAPEFKEISGWANSSPLSIKSLKGKVVILDCWTYTCIFCLRTIPTLKRLQEKYGKYGLQVVQAHSAEYHFATDHANISRALARYNVSNLPVAFDTKNKTWEAYGNMYWPKHVIIDHAGFVRYEHAGYGDITEFEPVIAELLEEAGNKPSSIDYDDKNPDDEIFDTYGMHFAGMAPEICVGYSRMRRFGNNQTFKPDEPSVAVDQGSHLDNTVYLRGKWIWQREGVQFAPGGKETKPAIIMKYNSAKRVHGIMGTSDGRQGRAEVRLDGNPLSKEQLGRDARLENGASIVNIEWPFMHNLVRTGKPEVHEIEIIPRSDNFVFYTFVFG</sequence>